<dbReference type="Gene3D" id="1.10.10.10">
    <property type="entry name" value="Winged helix-like DNA-binding domain superfamily/Winged helix DNA-binding domain"/>
    <property type="match status" value="1"/>
</dbReference>
<keyword evidence="3 6" id="KW-0731">Sigma factor</keyword>
<dbReference type="Gene3D" id="1.10.1740.10">
    <property type="match status" value="1"/>
</dbReference>
<dbReference type="InterPro" id="IPR007627">
    <property type="entry name" value="RNA_pol_sigma70_r2"/>
</dbReference>
<dbReference type="InterPro" id="IPR013249">
    <property type="entry name" value="RNA_pol_sigma70_r4_t2"/>
</dbReference>
<gene>
    <name evidence="9" type="ORF">ACFODZ_11855</name>
</gene>
<evidence type="ECO:0000256" key="4">
    <source>
        <dbReference type="ARBA" id="ARBA00023125"/>
    </source>
</evidence>
<organism evidence="9 10">
    <name type="scientific">Marinicella sediminis</name>
    <dbReference type="NCBI Taxonomy" id="1792834"/>
    <lineage>
        <taxon>Bacteria</taxon>
        <taxon>Pseudomonadati</taxon>
        <taxon>Pseudomonadota</taxon>
        <taxon>Gammaproteobacteria</taxon>
        <taxon>Lysobacterales</taxon>
        <taxon>Marinicellaceae</taxon>
        <taxon>Marinicella</taxon>
    </lineage>
</organism>
<proteinExistence type="inferred from homology"/>
<keyword evidence="2 6" id="KW-0805">Transcription regulation</keyword>
<keyword evidence="5 6" id="KW-0804">Transcription</keyword>
<dbReference type="PROSITE" id="PS01063">
    <property type="entry name" value="SIGMA70_ECF"/>
    <property type="match status" value="1"/>
</dbReference>
<dbReference type="InterPro" id="IPR039425">
    <property type="entry name" value="RNA_pol_sigma-70-like"/>
</dbReference>
<evidence type="ECO:0000259" key="8">
    <source>
        <dbReference type="Pfam" id="PF08281"/>
    </source>
</evidence>
<reference evidence="10" key="1">
    <citation type="journal article" date="2019" name="Int. J. Syst. Evol. Microbiol.">
        <title>The Global Catalogue of Microorganisms (GCM) 10K type strain sequencing project: providing services to taxonomists for standard genome sequencing and annotation.</title>
        <authorList>
            <consortium name="The Broad Institute Genomics Platform"/>
            <consortium name="The Broad Institute Genome Sequencing Center for Infectious Disease"/>
            <person name="Wu L."/>
            <person name="Ma J."/>
        </authorList>
    </citation>
    <scope>NUCLEOTIDE SEQUENCE [LARGE SCALE GENOMIC DNA]</scope>
    <source>
        <strain evidence="10">KCTC 42953</strain>
    </source>
</reference>
<dbReference type="PANTHER" id="PTHR43133:SF60">
    <property type="entry name" value="RNA POLYMERASE SIGMA FACTOR SIGV"/>
    <property type="match status" value="1"/>
</dbReference>
<name>A0ABV7JDJ0_9GAMM</name>
<dbReference type="SUPFAM" id="SSF88946">
    <property type="entry name" value="Sigma2 domain of RNA polymerase sigma factors"/>
    <property type="match status" value="1"/>
</dbReference>
<dbReference type="CDD" id="cd06171">
    <property type="entry name" value="Sigma70_r4"/>
    <property type="match status" value="1"/>
</dbReference>
<evidence type="ECO:0000256" key="1">
    <source>
        <dbReference type="ARBA" id="ARBA00010641"/>
    </source>
</evidence>
<dbReference type="InterPro" id="IPR000838">
    <property type="entry name" value="RNA_pol_sigma70_ECF_CS"/>
</dbReference>
<dbReference type="Proteomes" id="UP001595533">
    <property type="component" value="Unassembled WGS sequence"/>
</dbReference>
<comment type="caution">
    <text evidence="9">The sequence shown here is derived from an EMBL/GenBank/DDBJ whole genome shotgun (WGS) entry which is preliminary data.</text>
</comment>
<feature type="domain" description="RNA polymerase sigma-70 region 2" evidence="7">
    <location>
        <begin position="25"/>
        <end position="91"/>
    </location>
</feature>
<dbReference type="SUPFAM" id="SSF88659">
    <property type="entry name" value="Sigma3 and sigma4 domains of RNA polymerase sigma factors"/>
    <property type="match status" value="1"/>
</dbReference>
<evidence type="ECO:0000256" key="5">
    <source>
        <dbReference type="ARBA" id="ARBA00023163"/>
    </source>
</evidence>
<evidence type="ECO:0000313" key="10">
    <source>
        <dbReference type="Proteomes" id="UP001595533"/>
    </source>
</evidence>
<dbReference type="InterPro" id="IPR013324">
    <property type="entry name" value="RNA_pol_sigma_r3/r4-like"/>
</dbReference>
<evidence type="ECO:0000256" key="6">
    <source>
        <dbReference type="RuleBase" id="RU000716"/>
    </source>
</evidence>
<feature type="domain" description="RNA polymerase sigma factor 70 region 4 type 2" evidence="8">
    <location>
        <begin position="121"/>
        <end position="173"/>
    </location>
</feature>
<dbReference type="InterPro" id="IPR036388">
    <property type="entry name" value="WH-like_DNA-bd_sf"/>
</dbReference>
<accession>A0ABV7JDJ0</accession>
<sequence>MMNEIDERTVQQAKGGDKQAFRLIVLHYAQAVNRLAYRYTTDSSQAEDIAQETFIKAFQAINRYQPKAKFSTWLMRITTNSAIDHLRKANRHLATSLDDAEQRHDITDHRIASDDQLDLQQRLQQAMSALSDVERIAVTMKHHQGYSIEETAQVLNIKKNACKQTLFRAVKKLRKQLNTEVIA</sequence>
<evidence type="ECO:0000256" key="3">
    <source>
        <dbReference type="ARBA" id="ARBA00023082"/>
    </source>
</evidence>
<keyword evidence="10" id="KW-1185">Reference proteome</keyword>
<comment type="similarity">
    <text evidence="1 6">Belongs to the sigma-70 factor family. ECF subfamily.</text>
</comment>
<evidence type="ECO:0000313" key="9">
    <source>
        <dbReference type="EMBL" id="MFC3194935.1"/>
    </source>
</evidence>
<dbReference type="EMBL" id="JBHRTS010000006">
    <property type="protein sequence ID" value="MFC3194935.1"/>
    <property type="molecule type" value="Genomic_DNA"/>
</dbReference>
<evidence type="ECO:0000259" key="7">
    <source>
        <dbReference type="Pfam" id="PF04542"/>
    </source>
</evidence>
<dbReference type="NCBIfam" id="TIGR02937">
    <property type="entry name" value="sigma70-ECF"/>
    <property type="match status" value="1"/>
</dbReference>
<protein>
    <recommendedName>
        <fullName evidence="6">RNA polymerase sigma factor</fullName>
    </recommendedName>
</protein>
<dbReference type="InterPro" id="IPR013325">
    <property type="entry name" value="RNA_pol_sigma_r2"/>
</dbReference>
<dbReference type="Pfam" id="PF04542">
    <property type="entry name" value="Sigma70_r2"/>
    <property type="match status" value="1"/>
</dbReference>
<dbReference type="RefSeq" id="WP_077411893.1">
    <property type="nucleotide sequence ID" value="NZ_JBHRTS010000006.1"/>
</dbReference>
<dbReference type="PANTHER" id="PTHR43133">
    <property type="entry name" value="RNA POLYMERASE ECF-TYPE SIGMA FACTO"/>
    <property type="match status" value="1"/>
</dbReference>
<dbReference type="InterPro" id="IPR014284">
    <property type="entry name" value="RNA_pol_sigma-70_dom"/>
</dbReference>
<dbReference type="Pfam" id="PF08281">
    <property type="entry name" value="Sigma70_r4_2"/>
    <property type="match status" value="1"/>
</dbReference>
<keyword evidence="4 6" id="KW-0238">DNA-binding</keyword>
<evidence type="ECO:0000256" key="2">
    <source>
        <dbReference type="ARBA" id="ARBA00023015"/>
    </source>
</evidence>